<dbReference type="GO" id="GO:0016020">
    <property type="term" value="C:membrane"/>
    <property type="evidence" value="ECO:0007669"/>
    <property type="project" value="UniProtKB-SubCell"/>
</dbReference>
<keyword evidence="10" id="KW-1185">Reference proteome</keyword>
<dbReference type="GeneID" id="17260975"/>
<feature type="repeat" description="Solcar" evidence="6">
    <location>
        <begin position="90"/>
        <end position="175"/>
    </location>
</feature>
<accession>A0A0D3IU36</accession>
<dbReference type="KEGG" id="ehx:EMIHUDRAFT_53652"/>
<dbReference type="Pfam" id="PF00153">
    <property type="entry name" value="Mito_carr"/>
    <property type="match status" value="3"/>
</dbReference>
<reference evidence="10" key="1">
    <citation type="journal article" date="2013" name="Nature">
        <title>Pan genome of the phytoplankton Emiliania underpins its global distribution.</title>
        <authorList>
            <person name="Read B.A."/>
            <person name="Kegel J."/>
            <person name="Klute M.J."/>
            <person name="Kuo A."/>
            <person name="Lefebvre S.C."/>
            <person name="Maumus F."/>
            <person name="Mayer C."/>
            <person name="Miller J."/>
            <person name="Monier A."/>
            <person name="Salamov A."/>
            <person name="Young J."/>
            <person name="Aguilar M."/>
            <person name="Claverie J.M."/>
            <person name="Frickenhaus S."/>
            <person name="Gonzalez K."/>
            <person name="Herman E.K."/>
            <person name="Lin Y.C."/>
            <person name="Napier J."/>
            <person name="Ogata H."/>
            <person name="Sarno A.F."/>
            <person name="Shmutz J."/>
            <person name="Schroeder D."/>
            <person name="de Vargas C."/>
            <person name="Verret F."/>
            <person name="von Dassow P."/>
            <person name="Valentin K."/>
            <person name="Van de Peer Y."/>
            <person name="Wheeler G."/>
            <person name="Dacks J.B."/>
            <person name="Delwiche C.F."/>
            <person name="Dyhrman S.T."/>
            <person name="Glockner G."/>
            <person name="John U."/>
            <person name="Richards T."/>
            <person name="Worden A.Z."/>
            <person name="Zhang X."/>
            <person name="Grigoriev I.V."/>
            <person name="Allen A.E."/>
            <person name="Bidle K."/>
            <person name="Borodovsky M."/>
            <person name="Bowler C."/>
            <person name="Brownlee C."/>
            <person name="Cock J.M."/>
            <person name="Elias M."/>
            <person name="Gladyshev V.N."/>
            <person name="Groth M."/>
            <person name="Guda C."/>
            <person name="Hadaegh A."/>
            <person name="Iglesias-Rodriguez M.D."/>
            <person name="Jenkins J."/>
            <person name="Jones B.M."/>
            <person name="Lawson T."/>
            <person name="Leese F."/>
            <person name="Lindquist E."/>
            <person name="Lobanov A."/>
            <person name="Lomsadze A."/>
            <person name="Malik S.B."/>
            <person name="Marsh M.E."/>
            <person name="Mackinder L."/>
            <person name="Mock T."/>
            <person name="Mueller-Roeber B."/>
            <person name="Pagarete A."/>
            <person name="Parker M."/>
            <person name="Probert I."/>
            <person name="Quesneville H."/>
            <person name="Raines C."/>
            <person name="Rensing S.A."/>
            <person name="Riano-Pachon D.M."/>
            <person name="Richier S."/>
            <person name="Rokitta S."/>
            <person name="Shiraiwa Y."/>
            <person name="Soanes D.M."/>
            <person name="van der Giezen M."/>
            <person name="Wahlund T.M."/>
            <person name="Williams B."/>
            <person name="Wilson W."/>
            <person name="Wolfe G."/>
            <person name="Wurch L.L."/>
        </authorList>
    </citation>
    <scope>NUCLEOTIDE SEQUENCE</scope>
</reference>
<evidence type="ECO:0000256" key="4">
    <source>
        <dbReference type="ARBA" id="ARBA00022737"/>
    </source>
</evidence>
<dbReference type="Gene3D" id="1.50.40.10">
    <property type="entry name" value="Mitochondrial carrier domain"/>
    <property type="match status" value="1"/>
</dbReference>
<keyword evidence="8" id="KW-1133">Transmembrane helix</keyword>
<dbReference type="HOGENOM" id="CLU_015166_10_2_1"/>
<dbReference type="OMA" id="ESPPFQE"/>
<dbReference type="InterPro" id="IPR023395">
    <property type="entry name" value="MCP_dom_sf"/>
</dbReference>
<evidence type="ECO:0000256" key="1">
    <source>
        <dbReference type="ARBA" id="ARBA00004141"/>
    </source>
</evidence>
<dbReference type="InterPro" id="IPR018108">
    <property type="entry name" value="MCP_transmembrane"/>
</dbReference>
<evidence type="ECO:0000256" key="2">
    <source>
        <dbReference type="ARBA" id="ARBA00022448"/>
    </source>
</evidence>
<comment type="similarity">
    <text evidence="7">Belongs to the mitochondrial carrier (TC 2.A.29) family.</text>
</comment>
<dbReference type="PANTHER" id="PTHR24089">
    <property type="entry name" value="SOLUTE CARRIER FAMILY 25"/>
    <property type="match status" value="1"/>
</dbReference>
<dbReference type="SUPFAM" id="SSF103506">
    <property type="entry name" value="Mitochondrial carrier"/>
    <property type="match status" value="1"/>
</dbReference>
<dbReference type="InterPro" id="IPR002067">
    <property type="entry name" value="MCP"/>
</dbReference>
<feature type="transmembrane region" description="Helical" evidence="8">
    <location>
        <begin position="96"/>
        <end position="113"/>
    </location>
</feature>
<evidence type="ECO:0000256" key="7">
    <source>
        <dbReference type="RuleBase" id="RU000488"/>
    </source>
</evidence>
<dbReference type="STRING" id="2903.R1DVH2"/>
<evidence type="ECO:0000256" key="3">
    <source>
        <dbReference type="ARBA" id="ARBA00022692"/>
    </source>
</evidence>
<evidence type="ECO:0000313" key="10">
    <source>
        <dbReference type="Proteomes" id="UP000013827"/>
    </source>
</evidence>
<name>A0A0D3IU36_EMIH1</name>
<keyword evidence="5 6" id="KW-0472">Membrane</keyword>
<dbReference type="Proteomes" id="UP000013827">
    <property type="component" value="Unassembled WGS sequence"/>
</dbReference>
<feature type="repeat" description="Solcar" evidence="6">
    <location>
        <begin position="1"/>
        <end position="79"/>
    </location>
</feature>
<dbReference type="PROSITE" id="PS50920">
    <property type="entry name" value="SOLCAR"/>
    <property type="match status" value="3"/>
</dbReference>
<feature type="transmembrane region" description="Helical" evidence="8">
    <location>
        <begin position="146"/>
        <end position="164"/>
    </location>
</feature>
<dbReference type="RefSeq" id="XP_005767200.1">
    <property type="nucleotide sequence ID" value="XM_005767143.1"/>
</dbReference>
<evidence type="ECO:0000256" key="8">
    <source>
        <dbReference type="SAM" id="Phobius"/>
    </source>
</evidence>
<evidence type="ECO:0000313" key="9">
    <source>
        <dbReference type="EnsemblProtists" id="EOD14771"/>
    </source>
</evidence>
<sequence>VFAAAVAGVISRTCCAPLEMVSTVMMCRGDECGSMGEELADAWRRDGMSGLFKGNGANCLKVAPSRGTQFLVYEFVKRQMVAGAAAGAVLSAGNRLVAGGIAGMVAALLVYPLEVIKTMLTIYPEECKATPGGAIGCVIKAGGVRGLYAGVVPTLIAMFPYVGVEFMVYETLKRRWELWAGAPAGTLTIILLGAVGGACAQASAHPLDVIRRRLQLGNMARVSADGTQKPKPPYSNMVSGLYTVGKTEGLHVLFRGLGPACFEKVPSTAIGYYIYELMKRLL</sequence>
<keyword evidence="4" id="KW-0677">Repeat</keyword>
<keyword evidence="3 6" id="KW-0812">Transmembrane</keyword>
<keyword evidence="2 7" id="KW-0813">Transport</keyword>
<dbReference type="PaxDb" id="2903-EOD14771"/>
<protein>
    <recommendedName>
        <fullName evidence="11">Mitochondrial carrier protein</fullName>
    </recommendedName>
</protein>
<proteinExistence type="inferred from homology"/>
<reference evidence="9" key="2">
    <citation type="submission" date="2024-10" db="UniProtKB">
        <authorList>
            <consortium name="EnsemblProtists"/>
        </authorList>
    </citation>
    <scope>IDENTIFICATION</scope>
</reference>
<dbReference type="GO" id="GO:0055085">
    <property type="term" value="P:transmembrane transport"/>
    <property type="evidence" value="ECO:0007669"/>
    <property type="project" value="InterPro"/>
</dbReference>
<dbReference type="eggNOG" id="KOG0752">
    <property type="taxonomic scope" value="Eukaryota"/>
</dbReference>
<feature type="repeat" description="Solcar" evidence="6">
    <location>
        <begin position="184"/>
        <end position="281"/>
    </location>
</feature>
<evidence type="ECO:0000256" key="5">
    <source>
        <dbReference type="ARBA" id="ARBA00023136"/>
    </source>
</evidence>
<dbReference type="AlphaFoldDB" id="A0A0D3IU36"/>
<dbReference type="EnsemblProtists" id="EOD14771">
    <property type="protein sequence ID" value="EOD14771"/>
    <property type="gene ID" value="EMIHUDRAFT_53652"/>
</dbReference>
<organism evidence="9 10">
    <name type="scientific">Emiliania huxleyi (strain CCMP1516)</name>
    <dbReference type="NCBI Taxonomy" id="280463"/>
    <lineage>
        <taxon>Eukaryota</taxon>
        <taxon>Haptista</taxon>
        <taxon>Haptophyta</taxon>
        <taxon>Prymnesiophyceae</taxon>
        <taxon>Isochrysidales</taxon>
        <taxon>Noelaerhabdaceae</taxon>
        <taxon>Emiliania</taxon>
    </lineage>
</organism>
<evidence type="ECO:0000256" key="6">
    <source>
        <dbReference type="PROSITE-ProRule" id="PRU00282"/>
    </source>
</evidence>
<evidence type="ECO:0008006" key="11">
    <source>
        <dbReference type="Google" id="ProtNLM"/>
    </source>
</evidence>
<comment type="subcellular location">
    <subcellularLocation>
        <location evidence="1">Membrane</location>
        <topology evidence="1">Multi-pass membrane protein</topology>
    </subcellularLocation>
</comment>
<feature type="transmembrane region" description="Helical" evidence="8">
    <location>
        <begin position="184"/>
        <end position="204"/>
    </location>
</feature>
<dbReference type="PRINTS" id="PR00926">
    <property type="entry name" value="MITOCARRIER"/>
</dbReference>